<keyword evidence="1" id="KW-0472">Membrane</keyword>
<keyword evidence="1" id="KW-1133">Transmembrane helix</keyword>
<dbReference type="EMBL" id="DVFZ01000048">
    <property type="protein sequence ID" value="HIQ82398.1"/>
    <property type="molecule type" value="Genomic_DNA"/>
</dbReference>
<feature type="transmembrane region" description="Helical" evidence="1">
    <location>
        <begin position="75"/>
        <end position="92"/>
    </location>
</feature>
<accession>A0A9D0ZKN4</accession>
<dbReference type="Proteomes" id="UP000824260">
    <property type="component" value="Unassembled WGS sequence"/>
</dbReference>
<gene>
    <name evidence="2" type="ORF">IAA52_04790</name>
</gene>
<reference evidence="2" key="1">
    <citation type="submission" date="2020-10" db="EMBL/GenBank/DDBJ databases">
        <authorList>
            <person name="Gilroy R."/>
        </authorList>
    </citation>
    <scope>NUCLEOTIDE SEQUENCE</scope>
    <source>
        <strain evidence="2">ChiSjej6B24-2974</strain>
    </source>
</reference>
<feature type="transmembrane region" description="Helical" evidence="1">
    <location>
        <begin position="98"/>
        <end position="121"/>
    </location>
</feature>
<reference evidence="2" key="2">
    <citation type="journal article" date="2021" name="PeerJ">
        <title>Extensive microbial diversity within the chicken gut microbiome revealed by metagenomics and culture.</title>
        <authorList>
            <person name="Gilroy R."/>
            <person name="Ravi A."/>
            <person name="Getino M."/>
            <person name="Pursley I."/>
            <person name="Horton D.L."/>
            <person name="Alikhan N.F."/>
            <person name="Baker D."/>
            <person name="Gharbi K."/>
            <person name="Hall N."/>
            <person name="Watson M."/>
            <person name="Adriaenssens E.M."/>
            <person name="Foster-Nyarko E."/>
            <person name="Jarju S."/>
            <person name="Secka A."/>
            <person name="Antonio M."/>
            <person name="Oren A."/>
            <person name="Chaudhuri R.R."/>
            <person name="La Ragione R."/>
            <person name="Hildebrand F."/>
            <person name="Pallen M.J."/>
        </authorList>
    </citation>
    <scope>NUCLEOTIDE SEQUENCE</scope>
    <source>
        <strain evidence="2">ChiSjej6B24-2974</strain>
    </source>
</reference>
<evidence type="ECO:0000313" key="3">
    <source>
        <dbReference type="Proteomes" id="UP000824260"/>
    </source>
</evidence>
<organism evidence="2 3">
    <name type="scientific">Candidatus Pullichristensenella stercorigallinarum</name>
    <dbReference type="NCBI Taxonomy" id="2840909"/>
    <lineage>
        <taxon>Bacteria</taxon>
        <taxon>Bacillati</taxon>
        <taxon>Bacillota</taxon>
        <taxon>Clostridia</taxon>
        <taxon>Candidatus Pullichristensenella</taxon>
    </lineage>
</organism>
<dbReference type="AlphaFoldDB" id="A0A9D0ZKN4"/>
<protein>
    <submittedName>
        <fullName evidence="2">Uncharacterized protein</fullName>
    </submittedName>
</protein>
<keyword evidence="1" id="KW-0812">Transmembrane</keyword>
<proteinExistence type="predicted"/>
<comment type="caution">
    <text evidence="2">The sequence shown here is derived from an EMBL/GenBank/DDBJ whole genome shotgun (WGS) entry which is preliminary data.</text>
</comment>
<evidence type="ECO:0000256" key="1">
    <source>
        <dbReference type="SAM" id="Phobius"/>
    </source>
</evidence>
<name>A0A9D0ZKN4_9FIRM</name>
<sequence>MSDYALRAKEYAKEERARRALLIEQTEKSVQLIFSRNAAAQARDNCRQALNTELLSDGGYIAKEIARALVSRNTLFFLVGSCILLLPIWATFDLQMDTTSMVVCWLLLMLATRILFVLICLKLSGELENYGRFRTYMEKNRATVQEEWEEKCKEVDALNAKLADPEYCNISADYQHPAGSLLYYIKSEGASSINEAIRCYKTDVNNRENREKLDKIIRQNQEIQESVYETQRNQALLEGLMVYHTFFQHR</sequence>
<evidence type="ECO:0000313" key="2">
    <source>
        <dbReference type="EMBL" id="HIQ82398.1"/>
    </source>
</evidence>